<accession>A0AAN6E2M3</accession>
<evidence type="ECO:0000313" key="3">
    <source>
        <dbReference type="Proteomes" id="UP001203852"/>
    </source>
</evidence>
<protein>
    <submittedName>
        <fullName evidence="2">Uncharacterized protein</fullName>
    </submittedName>
</protein>
<evidence type="ECO:0000313" key="2">
    <source>
        <dbReference type="EMBL" id="KAI1617040.1"/>
    </source>
</evidence>
<name>A0AAN6E2M3_9EURO</name>
<feature type="region of interest" description="Disordered" evidence="1">
    <location>
        <begin position="139"/>
        <end position="190"/>
    </location>
</feature>
<feature type="compositionally biased region" description="Basic and acidic residues" evidence="1">
    <location>
        <begin position="78"/>
        <end position="95"/>
    </location>
</feature>
<dbReference type="PANTHER" id="PTHR37012:SF2">
    <property type="entry name" value="BZIP DOMAIN-CONTAINING PROTEIN-RELATED"/>
    <property type="match status" value="1"/>
</dbReference>
<proteinExistence type="predicted"/>
<evidence type="ECO:0000256" key="1">
    <source>
        <dbReference type="SAM" id="MobiDB-lite"/>
    </source>
</evidence>
<feature type="region of interest" description="Disordered" evidence="1">
    <location>
        <begin position="60"/>
        <end position="95"/>
    </location>
</feature>
<comment type="caution">
    <text evidence="2">The sequence shown here is derived from an EMBL/GenBank/DDBJ whole genome shotgun (WGS) entry which is preliminary data.</text>
</comment>
<dbReference type="EMBL" id="MU404351">
    <property type="protein sequence ID" value="KAI1617040.1"/>
    <property type="molecule type" value="Genomic_DNA"/>
</dbReference>
<dbReference type="Proteomes" id="UP001203852">
    <property type="component" value="Unassembled WGS sequence"/>
</dbReference>
<sequence length="461" mass="52209">MLVQVLSHGSREQVDGAVDILRMRRGCEDILDDFMGITTSLQKMQPCLLPESARGLVESDTSLEDPPAASVRFSSRKPQIERTILPREEQGQHRQQLEEELSQIRKHRCCSTCTRASLRETEPKSPLQDFEHTQEEYTTISEHHHRHSRLTSKDPYTTGDCSSPSSTISVLSPSNFPSNETRYDRHSSSQNMDVSFVSGSEEVMAVSPVEESRGQSVVLGGLPATFDVNIDERIPGSWGHNHCSPYSIPTLITQEETPLSNVITKYRNSASGLLAHGASPIDILGDVVIDVELFFRDRMVTDISSVCNWASEVWRSFNDWDFYVRLAHILAYTAIMRWQLCSTQEYYVAIPDMLKPRAVQYSVPHDIALDFMPLPPLRENLIKKAGDWVTVITSAGLSVNWDRGMDEAVVRNSSSQRRQLSKDFIRHVVNYQNWSVGESILTIFPEMLHSIRFHRMDPGSK</sequence>
<dbReference type="Pfam" id="PF11905">
    <property type="entry name" value="DUF3425"/>
    <property type="match status" value="1"/>
</dbReference>
<reference evidence="2" key="1">
    <citation type="journal article" date="2022" name="bioRxiv">
        <title>Deciphering the potential niche of two novel black yeast fungi from a biological soil crust based on their genomes, phenotypes, and melanin regulation.</title>
        <authorList>
            <consortium name="DOE Joint Genome Institute"/>
            <person name="Carr E.C."/>
            <person name="Barton Q."/>
            <person name="Grambo S."/>
            <person name="Sullivan M."/>
            <person name="Renfro C.M."/>
            <person name="Kuo A."/>
            <person name="Pangilinan J."/>
            <person name="Lipzen A."/>
            <person name="Keymanesh K."/>
            <person name="Savage E."/>
            <person name="Barry K."/>
            <person name="Grigoriev I.V."/>
            <person name="Riekhof W.R."/>
            <person name="Harris S.S."/>
        </authorList>
    </citation>
    <scope>NUCLEOTIDE SEQUENCE</scope>
    <source>
        <strain evidence="2">JF 03-4F</strain>
    </source>
</reference>
<gene>
    <name evidence="2" type="ORF">EDD36DRAFT_461902</name>
</gene>
<dbReference type="InterPro" id="IPR021833">
    <property type="entry name" value="DUF3425"/>
</dbReference>
<feature type="compositionally biased region" description="Low complexity" evidence="1">
    <location>
        <begin position="162"/>
        <end position="174"/>
    </location>
</feature>
<organism evidence="2 3">
    <name type="scientific">Exophiala viscosa</name>
    <dbReference type="NCBI Taxonomy" id="2486360"/>
    <lineage>
        <taxon>Eukaryota</taxon>
        <taxon>Fungi</taxon>
        <taxon>Dikarya</taxon>
        <taxon>Ascomycota</taxon>
        <taxon>Pezizomycotina</taxon>
        <taxon>Eurotiomycetes</taxon>
        <taxon>Chaetothyriomycetidae</taxon>
        <taxon>Chaetothyriales</taxon>
        <taxon>Herpotrichiellaceae</taxon>
        <taxon>Exophiala</taxon>
    </lineage>
</organism>
<dbReference type="AlphaFoldDB" id="A0AAN6E2M3"/>
<keyword evidence="3" id="KW-1185">Reference proteome</keyword>
<dbReference type="PANTHER" id="PTHR37012">
    <property type="entry name" value="B-ZIP TRANSCRIPTION FACTOR (EUROFUNG)-RELATED"/>
    <property type="match status" value="1"/>
</dbReference>